<evidence type="ECO:0000256" key="6">
    <source>
        <dbReference type="ARBA" id="ARBA00022723"/>
    </source>
</evidence>
<comment type="similarity">
    <text evidence="14">Belongs to the DnaG primase family.</text>
</comment>
<feature type="compositionally biased region" description="Gly residues" evidence="15">
    <location>
        <begin position="765"/>
        <end position="781"/>
    </location>
</feature>
<dbReference type="GO" id="GO:1990077">
    <property type="term" value="C:primosome complex"/>
    <property type="evidence" value="ECO:0007669"/>
    <property type="project" value="UniProtKB-KW"/>
</dbReference>
<dbReference type="PROSITE" id="PS50819">
    <property type="entry name" value="INTEIN_ENDONUCLEASE"/>
    <property type="match status" value="1"/>
</dbReference>
<dbReference type="EMBL" id="FONG01000007">
    <property type="protein sequence ID" value="SFF03712.1"/>
    <property type="molecule type" value="Genomic_DNA"/>
</dbReference>
<dbReference type="Pfam" id="PF13662">
    <property type="entry name" value="Toprim_4"/>
    <property type="match status" value="1"/>
</dbReference>
<dbReference type="SMART" id="SM00400">
    <property type="entry name" value="ZnF_CHCC"/>
    <property type="match status" value="2"/>
</dbReference>
<dbReference type="Pfam" id="PF01807">
    <property type="entry name" value="Zn_ribbon_DnaG"/>
    <property type="match status" value="2"/>
</dbReference>
<evidence type="ECO:0000313" key="19">
    <source>
        <dbReference type="Proteomes" id="UP000199323"/>
    </source>
</evidence>
<evidence type="ECO:0000256" key="2">
    <source>
        <dbReference type="ARBA" id="ARBA00022515"/>
    </source>
</evidence>
<dbReference type="InterPro" id="IPR013264">
    <property type="entry name" value="DNAG_N"/>
</dbReference>
<name>A0A1I2FE72_9ACTN</name>
<dbReference type="InterPro" id="IPR030846">
    <property type="entry name" value="DnaG_bac"/>
</dbReference>
<evidence type="ECO:0000259" key="17">
    <source>
        <dbReference type="PROSITE" id="PS50880"/>
    </source>
</evidence>
<keyword evidence="5 14" id="KW-0235">DNA replication</keyword>
<dbReference type="PROSITE" id="PS50880">
    <property type="entry name" value="TOPRIM"/>
    <property type="match status" value="1"/>
</dbReference>
<dbReference type="Gene3D" id="3.40.1360.10">
    <property type="match status" value="1"/>
</dbReference>
<evidence type="ECO:0000256" key="5">
    <source>
        <dbReference type="ARBA" id="ARBA00022705"/>
    </source>
</evidence>
<dbReference type="GO" id="GO:0000428">
    <property type="term" value="C:DNA-directed RNA polymerase complex"/>
    <property type="evidence" value="ECO:0007669"/>
    <property type="project" value="UniProtKB-KW"/>
</dbReference>
<dbReference type="SUPFAM" id="SSF56731">
    <property type="entry name" value="DNA primase core"/>
    <property type="match status" value="1"/>
</dbReference>
<dbReference type="GO" id="GO:0008270">
    <property type="term" value="F:zinc ion binding"/>
    <property type="evidence" value="ECO:0007669"/>
    <property type="project" value="UniProtKB-KW"/>
</dbReference>
<keyword evidence="11" id="KW-0651">Protein splicing</keyword>
<dbReference type="EC" id="2.7.7.101" evidence="14"/>
<dbReference type="STRING" id="380248.SAMN05216251_107315"/>
<dbReference type="PANTHER" id="PTHR30313">
    <property type="entry name" value="DNA PRIMASE"/>
    <property type="match status" value="1"/>
</dbReference>
<keyword evidence="3 14" id="KW-0808">Transferase</keyword>
<feature type="region of interest" description="Disordered" evidence="15">
    <location>
        <begin position="750"/>
        <end position="801"/>
    </location>
</feature>
<dbReference type="Pfam" id="PF14528">
    <property type="entry name" value="LAGLIDADG_3"/>
    <property type="match status" value="1"/>
</dbReference>
<proteinExistence type="inferred from homology"/>
<comment type="function">
    <text evidence="14">RNA polymerase that catalyzes the synthesis of short RNA molecules used as primers for DNA polymerase during DNA replication.</text>
</comment>
<evidence type="ECO:0000256" key="4">
    <source>
        <dbReference type="ARBA" id="ARBA00022695"/>
    </source>
</evidence>
<dbReference type="InterPro" id="IPR004042">
    <property type="entry name" value="Intein_endonuc_central"/>
</dbReference>
<feature type="domain" description="DOD-type homing endonuclease" evidence="16">
    <location>
        <begin position="166"/>
        <end position="273"/>
    </location>
</feature>
<dbReference type="GO" id="GO:0004519">
    <property type="term" value="F:endonuclease activity"/>
    <property type="evidence" value="ECO:0007669"/>
    <property type="project" value="InterPro"/>
</dbReference>
<dbReference type="NCBIfam" id="TIGR01391">
    <property type="entry name" value="dnaG"/>
    <property type="match status" value="1"/>
</dbReference>
<dbReference type="InterPro" id="IPR037068">
    <property type="entry name" value="DNA_primase_core_N_sf"/>
</dbReference>
<evidence type="ECO:0000256" key="13">
    <source>
        <dbReference type="ARBA" id="ARBA00023163"/>
    </source>
</evidence>
<evidence type="ECO:0000256" key="9">
    <source>
        <dbReference type="ARBA" id="ARBA00022833"/>
    </source>
</evidence>
<dbReference type="GO" id="GO:0016539">
    <property type="term" value="P:intein-mediated protein splicing"/>
    <property type="evidence" value="ECO:0007669"/>
    <property type="project" value="InterPro"/>
</dbReference>
<dbReference type="GO" id="GO:0003677">
    <property type="term" value="F:DNA binding"/>
    <property type="evidence" value="ECO:0007669"/>
    <property type="project" value="UniProtKB-KW"/>
</dbReference>
<dbReference type="Gene3D" id="3.90.980.10">
    <property type="entry name" value="DNA primase, catalytic core, N-terminal domain"/>
    <property type="match status" value="1"/>
</dbReference>
<dbReference type="SMART" id="SM00493">
    <property type="entry name" value="TOPRIM"/>
    <property type="match status" value="1"/>
</dbReference>
<sequence>MKAVRDAVPIDAVVSEYLQLKNAGGGNLKGLCPFHDEKSPSFQVSPSKGLYHCLAGETRVLTWDGVKEIRELAGGTHRILTRSGNWYEAPFRSFGVQQLRKITLGRNGQRKEIFATAGHRWFVRAGKDRYNLREVTTEELRPEHRLAYVFPGSRVQQTTPSPFGIAHGITFGDGTLNGTGSMAQLDPVKDTELLKWFPNSTIVENPDQIVVHHLPKFFKSLPPLDESVPYLYGWLAGYVAADGHVAKDGTVSLSCAKRETLEYVRALATRLGIGTYGVTEQVREGFPGREPSSLFRIHFVHEDLTEAFFLNSDHRKRYNDCAKEFVRRGWTVKSVEETDRVEEVFCATVEQGAAFVLEDNILTGNCFGCGEGGDTLAFVMKVDHLSFTEAVERLAGQAGITLRYEEGSHVPGRQQGERIRLVEAHKVAAQFYAEQLGSAEAEIGRKFLAERGFDQAAAEHFGVGYAPAGWDHLVRFLRGKGFSDKELITAGLASESRRGGAIDRFRGRLIWPIRDITGEVIGFGARKLREDDQGPKYLNTSETPLYKKSQVLYGIDLAKKEIARTGRAVVVEGYTDVMACHLAGITTAIATCGTSFGGDHIKILRRLLMDNATAEVVFTFDGDEAGQKAALRAFEDDQKFAAETSIAITPGGMDPCELRLAEGDAAVQRLIDGRTPLFAFALRSIVARYNLDTDEGRVAAVDAAVPVVAAIKNQALRDRYAIRLVGMAGMATQSEEQSIIRRVRAMARARAAGGGSTTSRPQYGRQGGQGGPGGGYGGGQDQRGQVPAQNAPRGPRLDLRSPAHRVERELLKLALQYPKLVSPAFDAYGEDEFTGPPYAAVRRVIAEAGGVEAAESDYLVRVRDAAPDDTVRMMVTELAVEPVMHKSPEFYAGEVLVRVRMNAVERRVAQVHAAQARFAAQGVPQDSPEVTASLSELWALQQYGQRLREMGAAGL</sequence>
<dbReference type="InterPro" id="IPR013173">
    <property type="entry name" value="DNA_primase_DnaG_DnaB-bd_dom"/>
</dbReference>
<feature type="domain" description="Toprim" evidence="17">
    <location>
        <begin position="566"/>
        <end position="650"/>
    </location>
</feature>
<keyword evidence="9" id="KW-0862">Zinc</keyword>
<keyword evidence="4 14" id="KW-0548">Nucleotidyltransferase</keyword>
<dbReference type="GO" id="GO:0003899">
    <property type="term" value="F:DNA-directed RNA polymerase activity"/>
    <property type="evidence" value="ECO:0007669"/>
    <property type="project" value="UniProtKB-UniRule"/>
</dbReference>
<dbReference type="InterPro" id="IPR004860">
    <property type="entry name" value="LAGLIDADG_dom"/>
</dbReference>
<keyword evidence="1 14" id="KW-0240">DNA-directed RNA polymerase</keyword>
<evidence type="ECO:0000256" key="12">
    <source>
        <dbReference type="ARBA" id="ARBA00023125"/>
    </source>
</evidence>
<keyword evidence="6" id="KW-0479">Metal-binding</keyword>
<dbReference type="InterPro" id="IPR050219">
    <property type="entry name" value="DnaG_primase"/>
</dbReference>
<dbReference type="SUPFAM" id="SSF51294">
    <property type="entry name" value="Hedgehog/intein (Hint) domain"/>
    <property type="match status" value="1"/>
</dbReference>
<dbReference type="AlphaFoldDB" id="A0A1I2FE72"/>
<dbReference type="Pfam" id="PF08275">
    <property type="entry name" value="DNAG_N"/>
    <property type="match status" value="1"/>
</dbReference>
<keyword evidence="2 14" id="KW-0639">Primosome</keyword>
<dbReference type="FunFam" id="3.90.980.10:FF:000001">
    <property type="entry name" value="DNA primase"/>
    <property type="match status" value="1"/>
</dbReference>
<keyword evidence="12 14" id="KW-0238">DNA-binding</keyword>
<dbReference type="Gene3D" id="3.10.28.10">
    <property type="entry name" value="Homing endonucleases"/>
    <property type="match status" value="1"/>
</dbReference>
<dbReference type="InterPro" id="IPR006141">
    <property type="entry name" value="Intein_N"/>
</dbReference>
<dbReference type="Proteomes" id="UP000199323">
    <property type="component" value="Unassembled WGS sequence"/>
</dbReference>
<evidence type="ECO:0000256" key="10">
    <source>
        <dbReference type="ARBA" id="ARBA00022842"/>
    </source>
</evidence>
<dbReference type="Pfam" id="PF08278">
    <property type="entry name" value="DnaG_DnaB_bind"/>
    <property type="match status" value="1"/>
</dbReference>
<keyword evidence="10" id="KW-0460">Magnesium</keyword>
<gene>
    <name evidence="14" type="primary">dnaG</name>
    <name evidence="18" type="ORF">SAMN05216251_107315</name>
</gene>
<organism evidence="18 19">
    <name type="scientific">Actinacidiphila alni</name>
    <dbReference type="NCBI Taxonomy" id="380248"/>
    <lineage>
        <taxon>Bacteria</taxon>
        <taxon>Bacillati</taxon>
        <taxon>Actinomycetota</taxon>
        <taxon>Actinomycetes</taxon>
        <taxon>Kitasatosporales</taxon>
        <taxon>Streptomycetaceae</taxon>
        <taxon>Actinacidiphila</taxon>
    </lineage>
</organism>
<evidence type="ECO:0000256" key="14">
    <source>
        <dbReference type="HAMAP-Rule" id="MF_00974"/>
    </source>
</evidence>
<evidence type="ECO:0000256" key="3">
    <source>
        <dbReference type="ARBA" id="ARBA00022679"/>
    </source>
</evidence>
<dbReference type="SMART" id="SM00766">
    <property type="entry name" value="DnaG_DnaB_bind"/>
    <property type="match status" value="1"/>
</dbReference>
<reference evidence="18 19" key="1">
    <citation type="submission" date="2016-10" db="EMBL/GenBank/DDBJ databases">
        <authorList>
            <person name="de Groot N.N."/>
        </authorList>
    </citation>
    <scope>NUCLEOTIDE SEQUENCE [LARGE SCALE GENOMIC DNA]</scope>
    <source>
        <strain evidence="18 19">CGMCC 4.3510</strain>
    </source>
</reference>
<dbReference type="Gene3D" id="3.90.580.10">
    <property type="entry name" value="Zinc finger, CHC2-type domain"/>
    <property type="match status" value="2"/>
</dbReference>
<dbReference type="InterPro" id="IPR019475">
    <property type="entry name" value="DNA_primase_DnaB-bd"/>
</dbReference>
<keyword evidence="13 14" id="KW-0804">Transcription</keyword>
<dbReference type="InterPro" id="IPR036977">
    <property type="entry name" value="DNA_primase_Znf_CHC2"/>
</dbReference>
<dbReference type="InterPro" id="IPR002694">
    <property type="entry name" value="Znf_CHC2"/>
</dbReference>
<comment type="subunit">
    <text evidence="14">Monomer. Interacts with DnaB.</text>
</comment>
<dbReference type="PROSITE" id="PS50817">
    <property type="entry name" value="INTEIN_N_TER"/>
    <property type="match status" value="1"/>
</dbReference>
<evidence type="ECO:0000256" key="11">
    <source>
        <dbReference type="ARBA" id="ARBA00023000"/>
    </source>
</evidence>
<keyword evidence="8" id="KW-0068">Autocatalytic cleavage</keyword>
<evidence type="ECO:0000313" key="18">
    <source>
        <dbReference type="EMBL" id="SFF03712.1"/>
    </source>
</evidence>
<dbReference type="SUPFAM" id="SSF55608">
    <property type="entry name" value="Homing endonucleases"/>
    <property type="match status" value="1"/>
</dbReference>
<accession>A0A1I2FE72</accession>
<dbReference type="InterPro" id="IPR036844">
    <property type="entry name" value="Hint_dom_sf"/>
</dbReference>
<keyword evidence="7" id="KW-0863">Zinc-finger</keyword>
<evidence type="ECO:0000256" key="7">
    <source>
        <dbReference type="ARBA" id="ARBA00022771"/>
    </source>
</evidence>
<comment type="caution">
    <text evidence="14">Lacks conserved residue(s) required for the propagation of feature annotation.</text>
</comment>
<evidence type="ECO:0000256" key="15">
    <source>
        <dbReference type="SAM" id="MobiDB-lite"/>
    </source>
</evidence>
<dbReference type="GO" id="GO:0006269">
    <property type="term" value="P:DNA replication, synthesis of primer"/>
    <property type="evidence" value="ECO:0007669"/>
    <property type="project" value="UniProtKB-UniRule"/>
</dbReference>
<dbReference type="InterPro" id="IPR027434">
    <property type="entry name" value="Homing_endonucl"/>
</dbReference>
<protein>
    <recommendedName>
        <fullName evidence="14">DNA primase</fullName>
        <ecNumber evidence="14">2.7.7.101</ecNumber>
    </recommendedName>
</protein>
<dbReference type="PANTHER" id="PTHR30313:SF2">
    <property type="entry name" value="DNA PRIMASE"/>
    <property type="match status" value="1"/>
</dbReference>
<dbReference type="InterPro" id="IPR034151">
    <property type="entry name" value="TOPRIM_DnaG_bac"/>
</dbReference>
<comment type="catalytic activity">
    <reaction evidence="14">
        <text>ssDNA + n NTP = ssDNA/pppN(pN)n-1 hybrid + (n-1) diphosphate.</text>
        <dbReference type="EC" id="2.7.7.101"/>
    </reaction>
</comment>
<dbReference type="GO" id="GO:0005737">
    <property type="term" value="C:cytoplasm"/>
    <property type="evidence" value="ECO:0007669"/>
    <property type="project" value="TreeGrafter"/>
</dbReference>
<evidence type="ECO:0000256" key="1">
    <source>
        <dbReference type="ARBA" id="ARBA00022478"/>
    </source>
</evidence>
<keyword evidence="19" id="KW-1185">Reference proteome</keyword>
<dbReference type="Pfam" id="PF10410">
    <property type="entry name" value="DnaB_bind"/>
    <property type="match status" value="1"/>
</dbReference>
<dbReference type="SUPFAM" id="SSF57783">
    <property type="entry name" value="Zinc beta-ribbon"/>
    <property type="match status" value="2"/>
</dbReference>
<evidence type="ECO:0000256" key="8">
    <source>
        <dbReference type="ARBA" id="ARBA00022813"/>
    </source>
</evidence>
<evidence type="ECO:0000259" key="16">
    <source>
        <dbReference type="PROSITE" id="PS50819"/>
    </source>
</evidence>
<dbReference type="HAMAP" id="MF_00974">
    <property type="entry name" value="DNA_primase_DnaG"/>
    <property type="match status" value="1"/>
</dbReference>
<dbReference type="InterPro" id="IPR006171">
    <property type="entry name" value="TOPRIM_dom"/>
</dbReference>
<dbReference type="CDD" id="cd03364">
    <property type="entry name" value="TOPRIM_DnaG_primases"/>
    <property type="match status" value="1"/>
</dbReference>
<dbReference type="InterPro" id="IPR006295">
    <property type="entry name" value="DNA_primase_DnaG"/>
</dbReference>